<keyword evidence="1" id="KW-0446">Lipid-binding</keyword>
<dbReference type="AlphaFoldDB" id="A0A1M4PP65"/>
<dbReference type="InterPro" id="IPR043168">
    <property type="entry name" value="DegV_C"/>
</dbReference>
<organism evidence="2 3">
    <name type="scientific">[Clostridium] ultunense Esp</name>
    <dbReference type="NCBI Taxonomy" id="1288971"/>
    <lineage>
        <taxon>Bacteria</taxon>
        <taxon>Bacillati</taxon>
        <taxon>Bacillota</taxon>
        <taxon>Tissierellia</taxon>
        <taxon>Tissierellales</taxon>
        <taxon>Tepidimicrobiaceae</taxon>
        <taxon>Schnuerera</taxon>
    </lineage>
</organism>
<dbReference type="GO" id="GO:0008289">
    <property type="term" value="F:lipid binding"/>
    <property type="evidence" value="ECO:0007669"/>
    <property type="project" value="UniProtKB-KW"/>
</dbReference>
<dbReference type="OrthoDB" id="9780660at2"/>
<reference evidence="2 3" key="1">
    <citation type="submission" date="2016-11" db="EMBL/GenBank/DDBJ databases">
        <authorList>
            <person name="Manzoor S."/>
        </authorList>
    </citation>
    <scope>NUCLEOTIDE SEQUENCE [LARGE SCALE GENOMIC DNA]</scope>
    <source>
        <strain evidence="2">Clostridium ultunense strain Esp</strain>
    </source>
</reference>
<dbReference type="Pfam" id="PF02645">
    <property type="entry name" value="DegV"/>
    <property type="match status" value="1"/>
</dbReference>
<dbReference type="InterPro" id="IPR050270">
    <property type="entry name" value="DegV_domain_contain"/>
</dbReference>
<dbReference type="SUPFAM" id="SSF82549">
    <property type="entry name" value="DAK1/DegV-like"/>
    <property type="match status" value="1"/>
</dbReference>
<dbReference type="PANTHER" id="PTHR33434">
    <property type="entry name" value="DEGV DOMAIN-CONTAINING PROTEIN DR_1986-RELATED"/>
    <property type="match status" value="1"/>
</dbReference>
<evidence type="ECO:0000256" key="1">
    <source>
        <dbReference type="ARBA" id="ARBA00023121"/>
    </source>
</evidence>
<gene>
    <name evidence="2" type="ORF">CUESP1_1894</name>
</gene>
<dbReference type="Gene3D" id="3.40.50.10170">
    <property type="match status" value="1"/>
</dbReference>
<name>A0A1M4PP65_9FIRM</name>
<proteinExistence type="predicted"/>
<protein>
    <submittedName>
        <fullName evidence="2">DegV family protein</fullName>
    </submittedName>
</protein>
<dbReference type="RefSeq" id="WP_040354259.1">
    <property type="nucleotide sequence ID" value="NZ_LT669839.1"/>
</dbReference>
<dbReference type="PANTHER" id="PTHR33434:SF2">
    <property type="entry name" value="FATTY ACID-BINDING PROTEIN TM_1468"/>
    <property type="match status" value="1"/>
</dbReference>
<dbReference type="EMBL" id="LT669839">
    <property type="protein sequence ID" value="SHD77254.1"/>
    <property type="molecule type" value="Genomic_DNA"/>
</dbReference>
<evidence type="ECO:0000313" key="2">
    <source>
        <dbReference type="EMBL" id="SHD77254.1"/>
    </source>
</evidence>
<keyword evidence="3" id="KW-1185">Reference proteome</keyword>
<dbReference type="Gene3D" id="3.30.1180.10">
    <property type="match status" value="1"/>
</dbReference>
<dbReference type="PROSITE" id="PS51482">
    <property type="entry name" value="DEGV"/>
    <property type="match status" value="1"/>
</dbReference>
<dbReference type="NCBIfam" id="TIGR00762">
    <property type="entry name" value="DegV"/>
    <property type="match status" value="1"/>
</dbReference>
<accession>A0A1M4PP65</accession>
<sequence>MGKIKIITDTTSYITKEFAKKMDLSVVSLNYIFDGVTEREGFPGEFNDFYEKLMGTKLFPTTSQPSTADFLTEYKKAFDDGYDEIIAILLSSKLSGTYNSAVLAKNILEDERITIIDSLQAASNLRFLVEDALNMASKGKTKEEIVEYLEGKKNDMFVYLTVDTLEYLRRGGRLSGVQSAIGEILNIKPIIQLKDGELKLLEKIRGKNKAIKAISKRIPDNVEKISICHILNEGEALRLKEDLELRFPMAKVSIDVLGPVIGCHLGPKAMGICFY</sequence>
<evidence type="ECO:0000313" key="3">
    <source>
        <dbReference type="Proteomes" id="UP000245423"/>
    </source>
</evidence>
<dbReference type="InterPro" id="IPR003797">
    <property type="entry name" value="DegV"/>
</dbReference>
<dbReference type="Proteomes" id="UP000245423">
    <property type="component" value="Chromosome 1"/>
</dbReference>